<keyword evidence="5" id="KW-1185">Reference proteome</keyword>
<keyword evidence="2" id="KW-1133">Transmembrane helix</keyword>
<dbReference type="OrthoDB" id="5813772at2759"/>
<dbReference type="PANTHER" id="PTHR33748:SF6">
    <property type="entry name" value="TPM_PHOSPHATASE DOMAIN-CONTAINING PROTEIN"/>
    <property type="match status" value="1"/>
</dbReference>
<protein>
    <submittedName>
        <fullName evidence="6">TPM_phosphatase domain-containing protein</fullName>
    </submittedName>
</protein>
<dbReference type="AlphaFoldDB" id="A0A183DQA6"/>
<feature type="region of interest" description="Disordered" evidence="1">
    <location>
        <begin position="343"/>
        <end position="362"/>
    </location>
</feature>
<accession>A0A183DQA6</accession>
<dbReference type="Gene3D" id="3.10.310.50">
    <property type="match status" value="1"/>
</dbReference>
<reference evidence="4 5" key="2">
    <citation type="submission" date="2018-11" db="EMBL/GenBank/DDBJ databases">
        <authorList>
            <consortium name="Pathogen Informatics"/>
        </authorList>
    </citation>
    <scope>NUCLEOTIDE SEQUENCE [LARGE SCALE GENOMIC DNA]</scope>
</reference>
<gene>
    <name evidence="4" type="ORF">GPUH_LOCUS10897</name>
</gene>
<feature type="transmembrane region" description="Helical" evidence="2">
    <location>
        <begin position="241"/>
        <end position="265"/>
    </location>
</feature>
<keyword evidence="2" id="KW-0812">Transmembrane</keyword>
<dbReference type="WBParaSite" id="GPUH_0001091001-mRNA-1">
    <property type="protein sequence ID" value="GPUH_0001091001-mRNA-1"/>
    <property type="gene ID" value="GPUH_0001091001"/>
</dbReference>
<feature type="region of interest" description="Disordered" evidence="1">
    <location>
        <begin position="190"/>
        <end position="229"/>
    </location>
</feature>
<dbReference type="Proteomes" id="UP000271098">
    <property type="component" value="Unassembled WGS sequence"/>
</dbReference>
<organism evidence="6">
    <name type="scientific">Gongylonema pulchrum</name>
    <dbReference type="NCBI Taxonomy" id="637853"/>
    <lineage>
        <taxon>Eukaryota</taxon>
        <taxon>Metazoa</taxon>
        <taxon>Ecdysozoa</taxon>
        <taxon>Nematoda</taxon>
        <taxon>Chromadorea</taxon>
        <taxon>Rhabditida</taxon>
        <taxon>Spirurina</taxon>
        <taxon>Spiruromorpha</taxon>
        <taxon>Spiruroidea</taxon>
        <taxon>Gongylonematidae</taxon>
        <taxon>Gongylonema</taxon>
    </lineage>
</organism>
<feature type="region of interest" description="Disordered" evidence="1">
    <location>
        <begin position="269"/>
        <end position="303"/>
    </location>
</feature>
<feature type="compositionally biased region" description="Gly residues" evidence="1">
    <location>
        <begin position="282"/>
        <end position="300"/>
    </location>
</feature>
<keyword evidence="2" id="KW-0472">Membrane</keyword>
<dbReference type="GO" id="GO:0005892">
    <property type="term" value="C:acetylcholine-gated channel complex"/>
    <property type="evidence" value="ECO:0007669"/>
    <property type="project" value="InterPro"/>
</dbReference>
<evidence type="ECO:0000256" key="3">
    <source>
        <dbReference type="SAM" id="SignalP"/>
    </source>
</evidence>
<feature type="signal peptide" evidence="3">
    <location>
        <begin position="1"/>
        <end position="27"/>
    </location>
</feature>
<dbReference type="Pfam" id="PF17175">
    <property type="entry name" value="MOLO1"/>
    <property type="match status" value="1"/>
</dbReference>
<keyword evidence="3" id="KW-0732">Signal</keyword>
<sequence length="396" mass="41916">MGRSLVRPLRFLLLMVLILSDCQRVEWDASNFPNPTTVDFKRCNMRTTANICDPDKVLTESQRYRLNHELHQLESRTRQDHAPDFCQKKGITAAMAIVKHVRGGSDATIKEIANAILRKWTLDEQCQKSVVIVVATEDHRFWAARDDRVPVYGQEFDQIFSEQKELFRQGNYPQALGNILQQTWSKALSKQGAGSREPADGRGSGAGRDGFGPPVGPPPPVDIRPQPGGGKHEGLLPKIPFWVWLALILIIIPLLCCCCICYCCFCKKSSSPRRQGPSDIEGAGGVPMGGDGGGRPGGRSTGMNSFLGGLGGAGIGHLASRFLSGGGGGGGLGGLFGGSAGRRGVPTDPDYQGGGAYPAAPFQPAPKAGDYGGGGAGGKGLYPTAAVRDDGGGGGW</sequence>
<dbReference type="EMBL" id="UYRT01078218">
    <property type="protein sequence ID" value="VDN18062.1"/>
    <property type="molecule type" value="Genomic_DNA"/>
</dbReference>
<reference evidence="6" key="1">
    <citation type="submission" date="2016-06" db="UniProtKB">
        <authorList>
            <consortium name="WormBaseParasite"/>
        </authorList>
    </citation>
    <scope>IDENTIFICATION</scope>
</reference>
<dbReference type="PANTHER" id="PTHR33748">
    <property type="entry name" value="PROTEIN CBG04600"/>
    <property type="match status" value="1"/>
</dbReference>
<evidence type="ECO:0000313" key="4">
    <source>
        <dbReference type="EMBL" id="VDN18062.1"/>
    </source>
</evidence>
<name>A0A183DQA6_9BILA</name>
<evidence type="ECO:0000313" key="5">
    <source>
        <dbReference type="Proteomes" id="UP000271098"/>
    </source>
</evidence>
<evidence type="ECO:0000256" key="1">
    <source>
        <dbReference type="SAM" id="MobiDB-lite"/>
    </source>
</evidence>
<dbReference type="InterPro" id="IPR033438">
    <property type="entry name" value="MOLO1"/>
</dbReference>
<proteinExistence type="predicted"/>
<evidence type="ECO:0000313" key="6">
    <source>
        <dbReference type="WBParaSite" id="GPUH_0001091001-mRNA-1"/>
    </source>
</evidence>
<feature type="chain" id="PRO_5043138832" evidence="3">
    <location>
        <begin position="28"/>
        <end position="396"/>
    </location>
</feature>
<evidence type="ECO:0000256" key="2">
    <source>
        <dbReference type="SAM" id="Phobius"/>
    </source>
</evidence>